<evidence type="ECO:0000313" key="3">
    <source>
        <dbReference type="Proteomes" id="UP000618795"/>
    </source>
</evidence>
<dbReference type="InterPro" id="IPR027417">
    <property type="entry name" value="P-loop_NTPase"/>
</dbReference>
<dbReference type="PANTHER" id="PTHR43394">
    <property type="entry name" value="ATP-DEPENDENT PERMEASE MDL1, MITOCHONDRIAL"/>
    <property type="match status" value="1"/>
</dbReference>
<dbReference type="GO" id="GO:0016887">
    <property type="term" value="F:ATP hydrolysis activity"/>
    <property type="evidence" value="ECO:0007669"/>
    <property type="project" value="InterPro"/>
</dbReference>
<dbReference type="RefSeq" id="WP_191871213.1">
    <property type="nucleotide sequence ID" value="NZ_BMTD01000001.1"/>
</dbReference>
<keyword evidence="3" id="KW-1185">Reference proteome</keyword>
<accession>A0A918I821</accession>
<protein>
    <recommendedName>
        <fullName evidence="1">ABC transporter domain-containing protein</fullName>
    </recommendedName>
</protein>
<feature type="domain" description="ABC transporter" evidence="1">
    <location>
        <begin position="2"/>
        <end position="31"/>
    </location>
</feature>
<dbReference type="AlphaFoldDB" id="A0A918I821"/>
<dbReference type="Pfam" id="PF00005">
    <property type="entry name" value="ABC_tran"/>
    <property type="match status" value="1"/>
</dbReference>
<dbReference type="InterPro" id="IPR039421">
    <property type="entry name" value="Type_1_exporter"/>
</dbReference>
<dbReference type="GO" id="GO:0005524">
    <property type="term" value="F:ATP binding"/>
    <property type="evidence" value="ECO:0007669"/>
    <property type="project" value="InterPro"/>
</dbReference>
<dbReference type="Gene3D" id="3.40.50.300">
    <property type="entry name" value="P-loop containing nucleotide triphosphate hydrolases"/>
    <property type="match status" value="1"/>
</dbReference>
<proteinExistence type="predicted"/>
<name>A0A918I821_9ACTN</name>
<comment type="caution">
    <text evidence="2">The sequence shown here is derived from an EMBL/GenBank/DDBJ whole genome shotgun (WGS) entry which is preliminary data.</text>
</comment>
<evidence type="ECO:0000259" key="1">
    <source>
        <dbReference type="Pfam" id="PF00005"/>
    </source>
</evidence>
<dbReference type="GO" id="GO:0015421">
    <property type="term" value="F:ABC-type oligopeptide transporter activity"/>
    <property type="evidence" value="ECO:0007669"/>
    <property type="project" value="TreeGrafter"/>
</dbReference>
<organism evidence="2 3">
    <name type="scientific">Streptomyces filipinensis</name>
    <dbReference type="NCBI Taxonomy" id="66887"/>
    <lineage>
        <taxon>Bacteria</taxon>
        <taxon>Bacillati</taxon>
        <taxon>Actinomycetota</taxon>
        <taxon>Actinomycetes</taxon>
        <taxon>Kitasatosporales</taxon>
        <taxon>Streptomycetaceae</taxon>
        <taxon>Streptomyces</taxon>
    </lineage>
</organism>
<reference evidence="2" key="2">
    <citation type="submission" date="2020-09" db="EMBL/GenBank/DDBJ databases">
        <authorList>
            <person name="Sun Q."/>
            <person name="Ohkuma M."/>
        </authorList>
    </citation>
    <scope>NUCLEOTIDE SEQUENCE</scope>
    <source>
        <strain evidence="2">JCM 4369</strain>
    </source>
</reference>
<sequence length="108" mass="11922">MELSGGQRQRVAPARAFLREDPDLLILDEPASGPDPEAEHEIQEALRLHRRGRTSLLISHRLGTARDADLIVVLRDGTVVESGGHTELVGADGRYAALFRRQAEGYVR</sequence>
<dbReference type="PANTHER" id="PTHR43394:SF1">
    <property type="entry name" value="ATP-BINDING CASSETTE SUB-FAMILY B MEMBER 10, MITOCHONDRIAL"/>
    <property type="match status" value="1"/>
</dbReference>
<reference evidence="2" key="1">
    <citation type="journal article" date="2014" name="Int. J. Syst. Evol. Microbiol.">
        <title>Complete genome sequence of Corynebacterium casei LMG S-19264T (=DSM 44701T), isolated from a smear-ripened cheese.</title>
        <authorList>
            <consortium name="US DOE Joint Genome Institute (JGI-PGF)"/>
            <person name="Walter F."/>
            <person name="Albersmeier A."/>
            <person name="Kalinowski J."/>
            <person name="Ruckert C."/>
        </authorList>
    </citation>
    <scope>NUCLEOTIDE SEQUENCE</scope>
    <source>
        <strain evidence="2">JCM 4369</strain>
    </source>
</reference>
<dbReference type="SUPFAM" id="SSF52540">
    <property type="entry name" value="P-loop containing nucleoside triphosphate hydrolases"/>
    <property type="match status" value="1"/>
</dbReference>
<gene>
    <name evidence="2" type="ORF">GCM10010260_08250</name>
</gene>
<evidence type="ECO:0000313" key="2">
    <source>
        <dbReference type="EMBL" id="GGU78193.1"/>
    </source>
</evidence>
<dbReference type="InterPro" id="IPR003439">
    <property type="entry name" value="ABC_transporter-like_ATP-bd"/>
</dbReference>
<dbReference type="EMBL" id="BMTD01000001">
    <property type="protein sequence ID" value="GGU78193.1"/>
    <property type="molecule type" value="Genomic_DNA"/>
</dbReference>
<dbReference type="Proteomes" id="UP000618795">
    <property type="component" value="Unassembled WGS sequence"/>
</dbReference>